<accession>A0A163JJF7</accession>
<organism evidence="1">
    <name type="scientific">Absidia glauca</name>
    <name type="common">Pin mould</name>
    <dbReference type="NCBI Taxonomy" id="4829"/>
    <lineage>
        <taxon>Eukaryota</taxon>
        <taxon>Fungi</taxon>
        <taxon>Fungi incertae sedis</taxon>
        <taxon>Mucoromycota</taxon>
        <taxon>Mucoromycotina</taxon>
        <taxon>Mucoromycetes</taxon>
        <taxon>Mucorales</taxon>
        <taxon>Cunninghamellaceae</taxon>
        <taxon>Absidia</taxon>
    </lineage>
</organism>
<reference evidence="1" key="1">
    <citation type="submission" date="2016-04" db="EMBL/GenBank/DDBJ databases">
        <authorList>
            <person name="Evans L.H."/>
            <person name="Alamgir A."/>
            <person name="Owens N."/>
            <person name="Weber N.D."/>
            <person name="Virtaneva K."/>
            <person name="Barbian K."/>
            <person name="Babar A."/>
            <person name="Rosenke K."/>
        </authorList>
    </citation>
    <scope>NUCLEOTIDE SEQUENCE [LARGE SCALE GENOMIC DNA]</scope>
    <source>
        <strain evidence="1">CBS 101.48</strain>
    </source>
</reference>
<dbReference type="InParanoid" id="A0A163JJF7"/>
<keyword evidence="2" id="KW-1185">Reference proteome</keyword>
<dbReference type="EMBL" id="LT552960">
    <property type="protein sequence ID" value="SAL99754.1"/>
    <property type="molecule type" value="Genomic_DNA"/>
</dbReference>
<dbReference type="STRING" id="4829.A0A163JJF7"/>
<evidence type="ECO:0000313" key="1">
    <source>
        <dbReference type="EMBL" id="SAL99754.1"/>
    </source>
</evidence>
<dbReference type="AlphaFoldDB" id="A0A163JJF7"/>
<dbReference type="OrthoDB" id="2276327at2759"/>
<dbReference type="OMA" id="EYPSTHA"/>
<dbReference type="Proteomes" id="UP000078561">
    <property type="component" value="Unassembled WGS sequence"/>
</dbReference>
<name>A0A163JJF7_ABSGL</name>
<proteinExistence type="predicted"/>
<gene>
    <name evidence="1" type="primary">ABSGL_05399.1 scaffold 6959</name>
</gene>
<protein>
    <submittedName>
        <fullName evidence="1">Uncharacterized protein</fullName>
    </submittedName>
</protein>
<sequence>MNKFIREHVRFTNGHDPTKDITIRFGKELMLRHIIGGGYWWNSDGQIVSLGASSRHWISSNLEDFYVVLMGGSRTLEDNDYQLQKIKEGVCAVFSYKMSSSTANPYLVGKARNQNGEMMIDCYEISDINTSMQTIRTRLISESYPLSQLNTETVIDMHITDSQGYQIINVCKFGSYWFISEHLALFNHYSEELSAFFNRS</sequence>
<evidence type="ECO:0000313" key="2">
    <source>
        <dbReference type="Proteomes" id="UP000078561"/>
    </source>
</evidence>